<proteinExistence type="predicted"/>
<keyword evidence="3" id="KW-1185">Reference proteome</keyword>
<feature type="region of interest" description="Disordered" evidence="1">
    <location>
        <begin position="31"/>
        <end position="105"/>
    </location>
</feature>
<organism evidence="2 3">
    <name type="scientific">Orchesella cincta</name>
    <name type="common">Springtail</name>
    <name type="synonym">Podura cincta</name>
    <dbReference type="NCBI Taxonomy" id="48709"/>
    <lineage>
        <taxon>Eukaryota</taxon>
        <taxon>Metazoa</taxon>
        <taxon>Ecdysozoa</taxon>
        <taxon>Arthropoda</taxon>
        <taxon>Hexapoda</taxon>
        <taxon>Collembola</taxon>
        <taxon>Entomobryomorpha</taxon>
        <taxon>Entomobryoidea</taxon>
        <taxon>Orchesellidae</taxon>
        <taxon>Orchesellinae</taxon>
        <taxon>Orchesella</taxon>
    </lineage>
</organism>
<reference evidence="2 3" key="1">
    <citation type="journal article" date="2016" name="Genome Biol. Evol.">
        <title>Gene Family Evolution Reflects Adaptation to Soil Environmental Stressors in the Genome of the Collembolan Orchesella cincta.</title>
        <authorList>
            <person name="Faddeeva-Vakhrusheva A."/>
            <person name="Derks M.F."/>
            <person name="Anvar S.Y."/>
            <person name="Agamennone V."/>
            <person name="Suring W."/>
            <person name="Smit S."/>
            <person name="van Straalen N.M."/>
            <person name="Roelofs D."/>
        </authorList>
    </citation>
    <scope>NUCLEOTIDE SEQUENCE [LARGE SCALE GENOMIC DNA]</scope>
    <source>
        <tissue evidence="2">Mixed pool</tissue>
    </source>
</reference>
<comment type="caution">
    <text evidence="2">The sequence shown here is derived from an EMBL/GenBank/DDBJ whole genome shotgun (WGS) entry which is preliminary data.</text>
</comment>
<evidence type="ECO:0000256" key="1">
    <source>
        <dbReference type="SAM" id="MobiDB-lite"/>
    </source>
</evidence>
<evidence type="ECO:0000313" key="2">
    <source>
        <dbReference type="EMBL" id="ODM89578.1"/>
    </source>
</evidence>
<feature type="compositionally biased region" description="Low complexity" evidence="1">
    <location>
        <begin position="41"/>
        <end position="76"/>
    </location>
</feature>
<protein>
    <submittedName>
        <fullName evidence="2">Uncharacterized protein</fullName>
    </submittedName>
</protein>
<sequence length="105" mass="11113">MEGLNKEGDDGMADQTDMEVMKLTSRIHYDSFHYDSSPSQSPILATPSPISSPSLSPITATPSPSSSPSLSPITATPSPPTSPTTSLGTRLKLVAKRRLTDAKKI</sequence>
<dbReference type="Proteomes" id="UP000094527">
    <property type="component" value="Unassembled WGS sequence"/>
</dbReference>
<evidence type="ECO:0000313" key="3">
    <source>
        <dbReference type="Proteomes" id="UP000094527"/>
    </source>
</evidence>
<dbReference type="AlphaFoldDB" id="A0A1D2M9D0"/>
<dbReference type="EMBL" id="LJIJ01002525">
    <property type="protein sequence ID" value="ODM89578.1"/>
    <property type="molecule type" value="Genomic_DNA"/>
</dbReference>
<accession>A0A1D2M9D0</accession>
<gene>
    <name evidence="2" type="ORF">Ocin01_17101</name>
</gene>
<name>A0A1D2M9D0_ORCCI</name>